<evidence type="ECO:0000313" key="1">
    <source>
        <dbReference type="EMBL" id="KAJ0171020.1"/>
    </source>
</evidence>
<accession>A0ACC1CHE8</accession>
<gene>
    <name evidence="1" type="ORF">K1T71_013219</name>
</gene>
<evidence type="ECO:0000313" key="2">
    <source>
        <dbReference type="Proteomes" id="UP000824533"/>
    </source>
</evidence>
<sequence length="1297" mass="139571">MMNPQYPPPGQNNNAPSNPLYPPTSQEYNGVQNANYGPTNGPQKYDQDVAQKMQNMNLNGPQGFAIPPSQLPPGQIPPNFSGQVPPGPRPGMPGPARPPASQLPPGVGPKQVPPSSTPGPLPTSHPQAFGVPPQSQTPGLETRQMPIHPVGGPPTQQIPGMNPGQMPPNSQPGFTQPAGMGRQPVPTGPLKPGLPPQQQMGGAGYAQGAPLNQPQTQGRNIQMQGPGQPGLPPSNQPGLPPSSQPGFPGQHGLPPQPGQMSGPGQPPTSQAFQSSQQGVHPPGQPGLPPLPLQAGLPPPGQSGLPPQLGQPSLPSGQSGLPPQPGMPQQPGPPVFQQSQRLPPQPGMQGQVGLPPQPGMPVQPGLHNQMNQGGPPSMLNQSGPRQPGLPGQPGIPGQPGMPGQPGSMQPGLPGQPGLPPQPGFPNQQFQSALPHMPPPLTQQRQFPGMQPAAQPGFGQPAPPSNYSGMPPQPHQAQPMPSQPGFPQQPSSGYPPQYGQQPQYPGHQPYPGQQYQQPPQQKKLDPDQMPSPIQVVLDDQQNRGGIFVTNEKGLVPPLVTTDFIVDDKGNASPRYIRSSMYTVPVTADLLKQTSMPFCLVISPMAETVGTELEPPLLDFAALTGSPTMGPVRCSRCKAYMCPNMKFVDAGRHFKCPFCKATTEVPMEYTQYVNSMQQYGRVPAEMALGAYEIVATKEYCRNNTLPNPPAIVFVIDVSYNAIKSGMVQTICENILNIIEEMPKDEQTGKSWTRVGIITYSSTVHFYNIKGTLAQPQMMSVGDVADMFVPLLEGFLVLPEESGPVLHSLLQELPSMFQDNKETETILLPAVQAGLEALKAADTSGQLLVFHTTLPSYNAPGKLINREDRKLLGTDKEKQIISPQTTAYNELGQACSAAGVCVEIFACNNSYVDAATIGQLPRLTGGQMHKYTYFTAEIDGPRLVYDVKRVVSRPTAHDAVMRVRTSTGVRATDFYGHFFMSNTTDVELAAIDADKAVGIEIKHDDKLTAEDGVYIQAALLYTHRSGQRRLRVLNLALNVAHQLADVYRSMELDTTINFLTKQAVWGLREHTPRQIREGLSARCAKSLAAYRRHCASPSSAGQLVLPESMKLLPLFTSCILRSDAISGGADITCDDRSCAMYRASTADVSTSVVYTYPRLLPLHRVAGGERGCPPPLRASVDKMNEHGVYLLENGVHMLLWVGSQAPPDFIRDVFGVSAPQQIDTQVCELPALETPASDAVRAIVDDARAKRRTAMRLTIMRQHDKLEAVLRHFLVEDRGVDGSSSYVDYLCHIHKEIRALL</sequence>
<name>A0ACC1CHE8_9NEOP</name>
<dbReference type="EMBL" id="CM034411">
    <property type="protein sequence ID" value="KAJ0171020.1"/>
    <property type="molecule type" value="Genomic_DNA"/>
</dbReference>
<organism evidence="1 2">
    <name type="scientific">Dendrolimus kikuchii</name>
    <dbReference type="NCBI Taxonomy" id="765133"/>
    <lineage>
        <taxon>Eukaryota</taxon>
        <taxon>Metazoa</taxon>
        <taxon>Ecdysozoa</taxon>
        <taxon>Arthropoda</taxon>
        <taxon>Hexapoda</taxon>
        <taxon>Insecta</taxon>
        <taxon>Pterygota</taxon>
        <taxon>Neoptera</taxon>
        <taxon>Endopterygota</taxon>
        <taxon>Lepidoptera</taxon>
        <taxon>Glossata</taxon>
        <taxon>Ditrysia</taxon>
        <taxon>Bombycoidea</taxon>
        <taxon>Lasiocampidae</taxon>
        <taxon>Dendrolimus</taxon>
    </lineage>
</organism>
<reference evidence="1 2" key="1">
    <citation type="journal article" date="2021" name="Front. Genet.">
        <title>Chromosome-Level Genome Assembly Reveals Significant Gene Expansion in the Toll and IMD Signaling Pathways of Dendrolimus kikuchii.</title>
        <authorList>
            <person name="Zhou J."/>
            <person name="Wu P."/>
            <person name="Xiong Z."/>
            <person name="Liu N."/>
            <person name="Zhao N."/>
            <person name="Ji M."/>
            <person name="Qiu Y."/>
            <person name="Yang B."/>
        </authorList>
    </citation>
    <scope>NUCLEOTIDE SEQUENCE [LARGE SCALE GENOMIC DNA]</scope>
    <source>
        <strain evidence="1">Ann1</strain>
    </source>
</reference>
<protein>
    <submittedName>
        <fullName evidence="1">Uncharacterized protein</fullName>
    </submittedName>
</protein>
<keyword evidence="2" id="KW-1185">Reference proteome</keyword>
<proteinExistence type="predicted"/>
<comment type="caution">
    <text evidence="1">The sequence shown here is derived from an EMBL/GenBank/DDBJ whole genome shotgun (WGS) entry which is preliminary data.</text>
</comment>
<dbReference type="Proteomes" id="UP000824533">
    <property type="component" value="Linkage Group LG25"/>
</dbReference>